<dbReference type="Proteomes" id="UP000515180">
    <property type="component" value="Unplaced"/>
</dbReference>
<accession>A0A6P8LJW7</accession>
<evidence type="ECO:0000313" key="2">
    <source>
        <dbReference type="RefSeq" id="XP_033175324.1"/>
    </source>
</evidence>
<dbReference type="GeneID" id="117151346"/>
<protein>
    <submittedName>
        <fullName evidence="2">Uncharacterized protein LOC117151346</fullName>
    </submittedName>
</protein>
<gene>
    <name evidence="2" type="primary">LOC117151346</name>
</gene>
<reference evidence="2" key="1">
    <citation type="submission" date="2025-08" db="UniProtKB">
        <authorList>
            <consortium name="RefSeq"/>
        </authorList>
    </citation>
    <scope>IDENTIFICATION</scope>
</reference>
<evidence type="ECO:0000313" key="1">
    <source>
        <dbReference type="Proteomes" id="UP000515180"/>
    </source>
</evidence>
<organism evidence="1 2">
    <name type="scientific">Bombus impatiens</name>
    <name type="common">Bumblebee</name>
    <dbReference type="NCBI Taxonomy" id="132113"/>
    <lineage>
        <taxon>Eukaryota</taxon>
        <taxon>Metazoa</taxon>
        <taxon>Ecdysozoa</taxon>
        <taxon>Arthropoda</taxon>
        <taxon>Hexapoda</taxon>
        <taxon>Insecta</taxon>
        <taxon>Pterygota</taxon>
        <taxon>Neoptera</taxon>
        <taxon>Endopterygota</taxon>
        <taxon>Hymenoptera</taxon>
        <taxon>Apocrita</taxon>
        <taxon>Aculeata</taxon>
        <taxon>Apoidea</taxon>
        <taxon>Anthophila</taxon>
        <taxon>Apidae</taxon>
        <taxon>Bombus</taxon>
        <taxon>Pyrobombus</taxon>
    </lineage>
</organism>
<dbReference type="AlphaFoldDB" id="A0A6P8LJW7"/>
<proteinExistence type="predicted"/>
<dbReference type="OrthoDB" id="7613321at2759"/>
<dbReference type="RefSeq" id="XP_033175324.1">
    <property type="nucleotide sequence ID" value="XM_033319433.1"/>
</dbReference>
<keyword evidence="1" id="KW-1185">Reference proteome</keyword>
<name>A0A6P8LJW7_BOMIM</name>
<sequence>MMMTSAVITSEAYRPFCFFRHRVLKEDSNERRTSLGLDRPKGSVEIVRNAGNTTLTGYVTLAPGECYQYTTYTERFGRRTIGCSITGLLYTIHTCSMLLNSLTNIIRIVFCWILTPSVPVTHPDSILKQELHGNYLFILDLPRLTTLAATLVVKRAGVGGLSKQFPVAAQ</sequence>